<organism evidence="2 3">
    <name type="scientific">Mycolicibacterium doricum</name>
    <dbReference type="NCBI Taxonomy" id="126673"/>
    <lineage>
        <taxon>Bacteria</taxon>
        <taxon>Bacillati</taxon>
        <taxon>Actinomycetota</taxon>
        <taxon>Actinomycetes</taxon>
        <taxon>Mycobacteriales</taxon>
        <taxon>Mycobacteriaceae</taxon>
        <taxon>Mycolicibacterium</taxon>
    </lineage>
</organism>
<dbReference type="EMBL" id="LQOS01000026">
    <property type="protein sequence ID" value="ORV41375.1"/>
    <property type="molecule type" value="Genomic_DNA"/>
</dbReference>
<reference evidence="1 4" key="2">
    <citation type="journal article" date="2019" name="Emerg. Microbes Infect.">
        <title>Comprehensive subspecies identification of 175 nontuberculous mycobacteria species based on 7547 genomic profiles.</title>
        <authorList>
            <person name="Matsumoto Y."/>
            <person name="Kinjo T."/>
            <person name="Motooka D."/>
            <person name="Nabeya D."/>
            <person name="Jung N."/>
            <person name="Uechi K."/>
            <person name="Horii T."/>
            <person name="Iida T."/>
            <person name="Fujita J."/>
            <person name="Nakamura S."/>
        </authorList>
    </citation>
    <scope>NUCLEOTIDE SEQUENCE [LARGE SCALE GENOMIC DNA]</scope>
    <source>
        <strain evidence="1 4">JCM 12405</strain>
    </source>
</reference>
<name>A0A1X1TA52_9MYCO</name>
<dbReference type="Proteomes" id="UP000467201">
    <property type="component" value="Chromosome"/>
</dbReference>
<protein>
    <submittedName>
        <fullName evidence="2">Uncharacterized protein</fullName>
    </submittedName>
</protein>
<sequence>MRSLTVLGQIRREGLCDGVIYSDWRGELDAFPEVRSALNNCGAVVIELPPMRHRGAGNVLTQIRSLSAAMERLSPMDNVLKTRPDLWMSPQLTKRVLRRGVEGVDFNIRSDVPQVFHNKIWVPWFHTARCLHLSDECFHGRVADLWRLQEVDRRFDGEFGPPLSFVHTRRFAPPLMRVFPILDDYFQYYVSTRIMWPHSGRDLTSRFLTAMAEQIPNGRYRIMGSIVSELLTTATFRRILAVYYSLLRWYFVIDAGDAVTDFRIRRRPRPNEMVWPHEFELNLVRGGDVCVRSYDASWLERVLDGAPPGDAGADVAEWMQRFDAEPALATETADRVDTEHDRSAIDATVRRHVATFWAPILRERTSLIASTHSLRGTVR</sequence>
<evidence type="ECO:0000313" key="2">
    <source>
        <dbReference type="EMBL" id="ORV41375.1"/>
    </source>
</evidence>
<dbReference type="Proteomes" id="UP000193564">
    <property type="component" value="Unassembled WGS sequence"/>
</dbReference>
<keyword evidence="3" id="KW-1185">Reference proteome</keyword>
<reference evidence="1" key="3">
    <citation type="submission" date="2020-02" db="EMBL/GenBank/DDBJ databases">
        <authorList>
            <person name="Matsumoto Y."/>
            <person name="Motooka D."/>
            <person name="Nakamura S."/>
        </authorList>
    </citation>
    <scope>NUCLEOTIDE SEQUENCE</scope>
    <source>
        <strain evidence="1">JCM 12405</strain>
    </source>
</reference>
<dbReference type="KEGG" id="mdr:MDOR_35290"/>
<gene>
    <name evidence="2" type="ORF">AWC01_09845</name>
    <name evidence="1" type="ORF">MDOR_35290</name>
</gene>
<reference evidence="2 3" key="1">
    <citation type="submission" date="2016-01" db="EMBL/GenBank/DDBJ databases">
        <title>The new phylogeny of the genus Mycobacterium.</title>
        <authorList>
            <person name="Tarcisio F."/>
            <person name="Conor M."/>
            <person name="Antonella G."/>
            <person name="Elisabetta G."/>
            <person name="Giulia F.S."/>
            <person name="Sara T."/>
            <person name="Anna F."/>
            <person name="Clotilde B."/>
            <person name="Roberto B."/>
            <person name="Veronica D.S."/>
            <person name="Fabio R."/>
            <person name="Monica P."/>
            <person name="Olivier J."/>
            <person name="Enrico T."/>
            <person name="Nicola S."/>
        </authorList>
    </citation>
    <scope>NUCLEOTIDE SEQUENCE [LARGE SCALE GENOMIC DNA]</scope>
    <source>
        <strain evidence="2 3">DSM 44339</strain>
    </source>
</reference>
<proteinExistence type="predicted"/>
<evidence type="ECO:0000313" key="3">
    <source>
        <dbReference type="Proteomes" id="UP000193564"/>
    </source>
</evidence>
<accession>A0A1X1TA52</accession>
<dbReference type="AlphaFoldDB" id="A0A1X1TA52"/>
<evidence type="ECO:0000313" key="4">
    <source>
        <dbReference type="Proteomes" id="UP000467201"/>
    </source>
</evidence>
<evidence type="ECO:0000313" key="1">
    <source>
        <dbReference type="EMBL" id="BBZ09360.1"/>
    </source>
</evidence>
<dbReference type="EMBL" id="AP022605">
    <property type="protein sequence ID" value="BBZ09360.1"/>
    <property type="molecule type" value="Genomic_DNA"/>
</dbReference>